<dbReference type="InterPro" id="IPR012334">
    <property type="entry name" value="Pectin_lyas_fold"/>
</dbReference>
<keyword evidence="1" id="KW-0677">Repeat</keyword>
<accession>A0AAE0KQ01</accession>
<proteinExistence type="predicted"/>
<evidence type="ECO:0000313" key="3">
    <source>
        <dbReference type="EMBL" id="KAK3256576.1"/>
    </source>
</evidence>
<dbReference type="InterPro" id="IPR051550">
    <property type="entry name" value="SCF-Subunits/Alg-Epimerases"/>
</dbReference>
<evidence type="ECO:0000256" key="1">
    <source>
        <dbReference type="ARBA" id="ARBA00022737"/>
    </source>
</evidence>
<sequence length="499" mass="52873">MLLDAVPEVLHGIFAVTDAVALSQLAATCKSIRDEVKHFAQVKIRASHREGLLQVLGLGNKGDIEKLRWLEAGGLLDLQVDALTGSLLSGSPSRRETRTLIVDRTAPFGTGEVYTTIGAALLDTLPDAKYVILVRPGTYYEQVTLTPGVELAAVVPRTVTLCLPQYPVLEDTGNASPLLWCTHGVVRGLRLCSTRTNKEVRVKSVVQVQGGVADHMLIEDCVVEGEGAMTATGIQLWGSSRCTVFGVEIANVRIAIHVAAVRGTRMLVAQTLMHNIARTVVAQKCTFTTCCRAAVEAYAGPVNPQIAEDGTNLELTVCGISESKGHGVVLGEGVVANLHGNRISGVRGVEIFDSRTSVTLNNNQLQGCSSSSVFVHTGASATLETNRIEGAALSGVEAAGRGTRVEMRRNHVNNGTGVGVYVHDGAHLIARDNQITLNDRAGVEVTNNSHVELFDNHLAHNGGCIKAGRGAGNVLKQRNSTSCRYDGCPICYGGGGGEF</sequence>
<comment type="caution">
    <text evidence="3">The sequence shown here is derived from an EMBL/GenBank/DDBJ whole genome shotgun (WGS) entry which is preliminary data.</text>
</comment>
<dbReference type="InterPro" id="IPR011050">
    <property type="entry name" value="Pectin_lyase_fold/virulence"/>
</dbReference>
<dbReference type="EMBL" id="LGRX02021527">
    <property type="protein sequence ID" value="KAK3256576.1"/>
    <property type="molecule type" value="Genomic_DNA"/>
</dbReference>
<evidence type="ECO:0000313" key="4">
    <source>
        <dbReference type="Proteomes" id="UP001190700"/>
    </source>
</evidence>
<dbReference type="Gene3D" id="2.160.20.10">
    <property type="entry name" value="Single-stranded right-handed beta-helix, Pectin lyase-like"/>
    <property type="match status" value="2"/>
</dbReference>
<name>A0AAE0KQ01_9CHLO</name>
<dbReference type="Pfam" id="PF13229">
    <property type="entry name" value="Beta_helix"/>
    <property type="match status" value="1"/>
</dbReference>
<dbReference type="InterPro" id="IPR006626">
    <property type="entry name" value="PbH1"/>
</dbReference>
<organism evidence="3 4">
    <name type="scientific">Cymbomonas tetramitiformis</name>
    <dbReference type="NCBI Taxonomy" id="36881"/>
    <lineage>
        <taxon>Eukaryota</taxon>
        <taxon>Viridiplantae</taxon>
        <taxon>Chlorophyta</taxon>
        <taxon>Pyramimonadophyceae</taxon>
        <taxon>Pyramimonadales</taxon>
        <taxon>Pyramimonadaceae</taxon>
        <taxon>Cymbomonas</taxon>
    </lineage>
</organism>
<dbReference type="Proteomes" id="UP001190700">
    <property type="component" value="Unassembled WGS sequence"/>
</dbReference>
<keyword evidence="4" id="KW-1185">Reference proteome</keyword>
<reference evidence="3 4" key="1">
    <citation type="journal article" date="2015" name="Genome Biol. Evol.">
        <title>Comparative Genomics of a Bacterivorous Green Alga Reveals Evolutionary Causalities and Consequences of Phago-Mixotrophic Mode of Nutrition.</title>
        <authorList>
            <person name="Burns J.A."/>
            <person name="Paasch A."/>
            <person name="Narechania A."/>
            <person name="Kim E."/>
        </authorList>
    </citation>
    <scope>NUCLEOTIDE SEQUENCE [LARGE SCALE GENOMIC DNA]</scope>
    <source>
        <strain evidence="3 4">PLY_AMNH</strain>
    </source>
</reference>
<dbReference type="SUPFAM" id="SSF51126">
    <property type="entry name" value="Pectin lyase-like"/>
    <property type="match status" value="1"/>
</dbReference>
<feature type="domain" description="Right handed beta helix" evidence="2">
    <location>
        <begin position="348"/>
        <end position="484"/>
    </location>
</feature>
<dbReference type="PANTHER" id="PTHR22990:SF15">
    <property type="entry name" value="F-BOX ONLY PROTEIN 10"/>
    <property type="match status" value="1"/>
</dbReference>
<dbReference type="PANTHER" id="PTHR22990">
    <property type="entry name" value="F-BOX ONLY PROTEIN"/>
    <property type="match status" value="1"/>
</dbReference>
<dbReference type="InterPro" id="IPR039448">
    <property type="entry name" value="Beta_helix"/>
</dbReference>
<dbReference type="AlphaFoldDB" id="A0AAE0KQ01"/>
<protein>
    <recommendedName>
        <fullName evidence="2">Right handed beta helix domain-containing protein</fullName>
    </recommendedName>
</protein>
<gene>
    <name evidence="3" type="ORF">CYMTET_34294</name>
</gene>
<dbReference type="GO" id="GO:0006511">
    <property type="term" value="P:ubiquitin-dependent protein catabolic process"/>
    <property type="evidence" value="ECO:0007669"/>
    <property type="project" value="TreeGrafter"/>
</dbReference>
<dbReference type="SMART" id="SM00710">
    <property type="entry name" value="PbH1"/>
    <property type="match status" value="8"/>
</dbReference>
<evidence type="ECO:0000259" key="2">
    <source>
        <dbReference type="Pfam" id="PF13229"/>
    </source>
</evidence>